<name>R4KAQ8_CLOPA</name>
<dbReference type="OrthoDB" id="89044at2"/>
<organism evidence="1 2">
    <name type="scientific">Clostridium pasteurianum BC1</name>
    <dbReference type="NCBI Taxonomy" id="86416"/>
    <lineage>
        <taxon>Bacteria</taxon>
        <taxon>Bacillati</taxon>
        <taxon>Bacillota</taxon>
        <taxon>Clostridia</taxon>
        <taxon>Eubacteriales</taxon>
        <taxon>Clostridiaceae</taxon>
        <taxon>Clostridium</taxon>
    </lineage>
</organism>
<dbReference type="AlphaFoldDB" id="R4KAQ8"/>
<evidence type="ECO:0000313" key="2">
    <source>
        <dbReference type="Proteomes" id="UP000013523"/>
    </source>
</evidence>
<keyword evidence="2" id="KW-1185">Reference proteome</keyword>
<dbReference type="RefSeq" id="WP_015615885.1">
    <property type="nucleotide sequence ID" value="NC_021182.1"/>
</dbReference>
<dbReference type="HOGENOM" id="CLU_1892563_0_0_9"/>
<protein>
    <submittedName>
        <fullName evidence="1">Uncharacterized protein</fullName>
    </submittedName>
</protein>
<sequence length="134" mass="16220">MKKLYSILNINRDDFSKYKIHFAYGSKPNDRLEPLREFQRGKFKEWQEGQNCKNFEREYILSLIFYGKDKWLFAGIYSSKECIKKPNEKRFEYDTELIDIGKDFIGEIVNYHKSFRSAYVYGEKYIDDFIVSED</sequence>
<dbReference type="STRING" id="86416.Clopa_2749"/>
<accession>R4KAQ8</accession>
<gene>
    <name evidence="1" type="ORF">Clopa_2749</name>
</gene>
<dbReference type="EMBL" id="CP003261">
    <property type="protein sequence ID" value="AGK97589.1"/>
    <property type="molecule type" value="Genomic_DNA"/>
</dbReference>
<dbReference type="KEGG" id="cpas:Clopa_2749"/>
<dbReference type="Proteomes" id="UP000013523">
    <property type="component" value="Chromosome"/>
</dbReference>
<proteinExistence type="predicted"/>
<reference evidence="1 2" key="1">
    <citation type="submission" date="2012-01" db="EMBL/GenBank/DDBJ databases">
        <title>Complete sequence of chromosome of Clostridium pasteurianum BC1.</title>
        <authorList>
            <consortium name="US DOE Joint Genome Institute"/>
            <person name="Lucas S."/>
            <person name="Han J."/>
            <person name="Lapidus A."/>
            <person name="Cheng J.-F."/>
            <person name="Goodwin L."/>
            <person name="Pitluck S."/>
            <person name="Peters L."/>
            <person name="Mikhailova N."/>
            <person name="Teshima H."/>
            <person name="Detter J.C."/>
            <person name="Han C."/>
            <person name="Tapia R."/>
            <person name="Land M."/>
            <person name="Hauser L."/>
            <person name="Kyrpides N."/>
            <person name="Ivanova N."/>
            <person name="Pagani I."/>
            <person name="Dunn J."/>
            <person name="Taghavi S."/>
            <person name="Francis A."/>
            <person name="van der Lelie D."/>
            <person name="Woyke T."/>
        </authorList>
    </citation>
    <scope>NUCLEOTIDE SEQUENCE [LARGE SCALE GENOMIC DNA]</scope>
    <source>
        <strain evidence="1 2">BC1</strain>
    </source>
</reference>
<dbReference type="PATRIC" id="fig|86416.3.peg.2737"/>
<evidence type="ECO:0000313" key="1">
    <source>
        <dbReference type="EMBL" id="AGK97589.1"/>
    </source>
</evidence>